<dbReference type="EMBL" id="SZYD01000009">
    <property type="protein sequence ID" value="KAD5318135.1"/>
    <property type="molecule type" value="Genomic_DNA"/>
</dbReference>
<sequence length="95" mass="11056">MGNPEQQVAPIELVDSDTTLVLQPNAIRDQRTLNRGGKWWTNILFNGKAWLNLMLDLQYKKNDTSSRVPSDLRKCYMARKVPTKLRDRFGHINKE</sequence>
<name>A0A5N6NVW7_9ASTR</name>
<evidence type="ECO:0000313" key="2">
    <source>
        <dbReference type="Proteomes" id="UP000326396"/>
    </source>
</evidence>
<protein>
    <submittedName>
        <fullName evidence="1">Uncharacterized protein</fullName>
    </submittedName>
</protein>
<proteinExistence type="predicted"/>
<accession>A0A5N6NVW7</accession>
<dbReference type="AlphaFoldDB" id="A0A5N6NVW7"/>
<dbReference type="Proteomes" id="UP000326396">
    <property type="component" value="Linkage Group LG17"/>
</dbReference>
<organism evidence="1 2">
    <name type="scientific">Mikania micrantha</name>
    <name type="common">bitter vine</name>
    <dbReference type="NCBI Taxonomy" id="192012"/>
    <lineage>
        <taxon>Eukaryota</taxon>
        <taxon>Viridiplantae</taxon>
        <taxon>Streptophyta</taxon>
        <taxon>Embryophyta</taxon>
        <taxon>Tracheophyta</taxon>
        <taxon>Spermatophyta</taxon>
        <taxon>Magnoliopsida</taxon>
        <taxon>eudicotyledons</taxon>
        <taxon>Gunneridae</taxon>
        <taxon>Pentapetalae</taxon>
        <taxon>asterids</taxon>
        <taxon>campanulids</taxon>
        <taxon>Asterales</taxon>
        <taxon>Asteraceae</taxon>
        <taxon>Asteroideae</taxon>
        <taxon>Heliantheae alliance</taxon>
        <taxon>Eupatorieae</taxon>
        <taxon>Mikania</taxon>
    </lineage>
</organism>
<comment type="caution">
    <text evidence="1">The sequence shown here is derived from an EMBL/GenBank/DDBJ whole genome shotgun (WGS) entry which is preliminary data.</text>
</comment>
<keyword evidence="2" id="KW-1185">Reference proteome</keyword>
<evidence type="ECO:0000313" key="1">
    <source>
        <dbReference type="EMBL" id="KAD5318135.1"/>
    </source>
</evidence>
<gene>
    <name evidence="1" type="ORF">E3N88_18081</name>
</gene>
<reference evidence="1 2" key="1">
    <citation type="submission" date="2019-05" db="EMBL/GenBank/DDBJ databases">
        <title>Mikania micrantha, genome provides insights into the molecular mechanism of rapid growth.</title>
        <authorList>
            <person name="Liu B."/>
        </authorList>
    </citation>
    <scope>NUCLEOTIDE SEQUENCE [LARGE SCALE GENOMIC DNA]</scope>
    <source>
        <strain evidence="1">NLD-2019</strain>
        <tissue evidence="1">Leaf</tissue>
    </source>
</reference>